<dbReference type="PANTHER" id="PTHR33284:SF1">
    <property type="entry name" value="RIBOSOMAL PROTEIN L25_GLN-TRNA SYNTHETASE, ANTI-CODON-BINDING DOMAIN-CONTAINING PROTEIN"/>
    <property type="match status" value="1"/>
</dbReference>
<dbReference type="PATRIC" id="fig|284581.3.peg.1772"/>
<dbReference type="GO" id="GO:0022625">
    <property type="term" value="C:cytosolic large ribosomal subunit"/>
    <property type="evidence" value="ECO:0007669"/>
    <property type="project" value="TreeGrafter"/>
</dbReference>
<dbReference type="Gene3D" id="2.170.120.20">
    <property type="entry name" value="Ribosomal protein L25, beta domain"/>
    <property type="match status" value="1"/>
</dbReference>
<evidence type="ECO:0000256" key="5">
    <source>
        <dbReference type="HAMAP-Rule" id="MF_01334"/>
    </source>
</evidence>
<comment type="function">
    <text evidence="5">This is one of the proteins that binds to the 5S RNA in the ribosome where it forms part of the central protuberance.</text>
</comment>
<gene>
    <name evidence="5" type="primary">rplY</name>
    <name evidence="5" type="synonym">ctc</name>
    <name evidence="9" type="ORF">AMD01_18400</name>
</gene>
<dbReference type="AlphaFoldDB" id="A0A0M0KVC1"/>
<dbReference type="RefSeq" id="WP_053402910.1">
    <property type="nucleotide sequence ID" value="NZ_JAUKEN010000008.1"/>
</dbReference>
<evidence type="ECO:0000256" key="2">
    <source>
        <dbReference type="ARBA" id="ARBA00022884"/>
    </source>
</evidence>
<feature type="region of interest" description="Disordered" evidence="6">
    <location>
        <begin position="171"/>
        <end position="210"/>
    </location>
</feature>
<dbReference type="GO" id="GO:0003735">
    <property type="term" value="F:structural constituent of ribosome"/>
    <property type="evidence" value="ECO:0007669"/>
    <property type="project" value="InterPro"/>
</dbReference>
<evidence type="ECO:0000259" key="8">
    <source>
        <dbReference type="Pfam" id="PF14693"/>
    </source>
</evidence>
<feature type="compositionally biased region" description="Acidic residues" evidence="6">
    <location>
        <begin position="185"/>
        <end position="200"/>
    </location>
</feature>
<dbReference type="GO" id="GO:0006412">
    <property type="term" value="P:translation"/>
    <property type="evidence" value="ECO:0007669"/>
    <property type="project" value="UniProtKB-UniRule"/>
</dbReference>
<dbReference type="OrthoDB" id="9790002at2"/>
<comment type="similarity">
    <text evidence="5">Belongs to the bacterial ribosomal protein bL25 family. CTC subfamily.</text>
</comment>
<feature type="compositionally biased region" description="Basic and acidic residues" evidence="6">
    <location>
        <begin position="201"/>
        <end position="210"/>
    </location>
</feature>
<evidence type="ECO:0000256" key="1">
    <source>
        <dbReference type="ARBA" id="ARBA00022730"/>
    </source>
</evidence>
<dbReference type="STRING" id="284581.AMD01_18400"/>
<dbReference type="PANTHER" id="PTHR33284">
    <property type="entry name" value="RIBOSOMAL PROTEIN L25/GLN-TRNA SYNTHETASE, ANTI-CODON-BINDING DOMAIN-CONTAINING PROTEIN"/>
    <property type="match status" value="1"/>
</dbReference>
<reference evidence="10" key="1">
    <citation type="submission" date="2015-08" db="EMBL/GenBank/DDBJ databases">
        <title>Fjat-14210 dsm16467.</title>
        <authorList>
            <person name="Liu B."/>
            <person name="Wang J."/>
            <person name="Zhu Y."/>
            <person name="Liu G."/>
            <person name="Chen Q."/>
            <person name="Chen Z."/>
            <person name="Lan J."/>
            <person name="Che J."/>
            <person name="Ge C."/>
            <person name="Shi H."/>
            <person name="Pan Z."/>
            <person name="Liu X."/>
        </authorList>
    </citation>
    <scope>NUCLEOTIDE SEQUENCE [LARGE SCALE GENOMIC DNA]</scope>
    <source>
        <strain evidence="10">DSM 16467</strain>
    </source>
</reference>
<dbReference type="NCBIfam" id="NF004133">
    <property type="entry name" value="PRK05618.2-4"/>
    <property type="match status" value="1"/>
</dbReference>
<evidence type="ECO:0000259" key="7">
    <source>
        <dbReference type="Pfam" id="PF01386"/>
    </source>
</evidence>
<dbReference type="GO" id="GO:0008097">
    <property type="term" value="F:5S rRNA binding"/>
    <property type="evidence" value="ECO:0007669"/>
    <property type="project" value="InterPro"/>
</dbReference>
<organism evidence="9 10">
    <name type="scientific">Priestia koreensis</name>
    <dbReference type="NCBI Taxonomy" id="284581"/>
    <lineage>
        <taxon>Bacteria</taxon>
        <taxon>Bacillati</taxon>
        <taxon>Bacillota</taxon>
        <taxon>Bacilli</taxon>
        <taxon>Bacillales</taxon>
        <taxon>Bacillaceae</taxon>
        <taxon>Priestia</taxon>
    </lineage>
</organism>
<dbReference type="NCBIfam" id="TIGR00731">
    <property type="entry name" value="bL25_bact_ctc"/>
    <property type="match status" value="1"/>
</dbReference>
<dbReference type="InterPro" id="IPR037121">
    <property type="entry name" value="Ribosomal_bL25_C"/>
</dbReference>
<dbReference type="Gene3D" id="2.40.240.10">
    <property type="entry name" value="Ribosomal Protein L25, Chain P"/>
    <property type="match status" value="1"/>
</dbReference>
<dbReference type="InterPro" id="IPR011035">
    <property type="entry name" value="Ribosomal_bL25/Gln-tRNA_synth"/>
</dbReference>
<dbReference type="CDD" id="cd00495">
    <property type="entry name" value="Ribosomal_L25_TL5_CTC"/>
    <property type="match status" value="1"/>
</dbReference>
<dbReference type="InterPro" id="IPR029751">
    <property type="entry name" value="Ribosomal_L25_dom"/>
</dbReference>
<feature type="domain" description="Large ribosomal subunit protein bL25 beta" evidence="8">
    <location>
        <begin position="99"/>
        <end position="182"/>
    </location>
</feature>
<dbReference type="HAMAP" id="MF_01334">
    <property type="entry name" value="Ribosomal_bL25_CTC"/>
    <property type="match status" value="1"/>
</dbReference>
<keyword evidence="4 5" id="KW-0687">Ribonucleoprotein</keyword>
<keyword evidence="2 5" id="KW-0694">RNA-binding</keyword>
<evidence type="ECO:0000256" key="6">
    <source>
        <dbReference type="SAM" id="MobiDB-lite"/>
    </source>
</evidence>
<dbReference type="InterPro" id="IPR020930">
    <property type="entry name" value="Ribosomal_uL5_bac-type"/>
</dbReference>
<feature type="domain" description="Large ribosomal subunit protein bL25 L25" evidence="7">
    <location>
        <begin position="6"/>
        <end position="91"/>
    </location>
</feature>
<dbReference type="InterPro" id="IPR020057">
    <property type="entry name" value="Ribosomal_bL25_b-dom"/>
</dbReference>
<proteinExistence type="inferred from homology"/>
<evidence type="ECO:0000256" key="3">
    <source>
        <dbReference type="ARBA" id="ARBA00022980"/>
    </source>
</evidence>
<dbReference type="InterPro" id="IPR001021">
    <property type="entry name" value="Ribosomal_bL25_long"/>
</dbReference>
<name>A0A0M0KVC1_9BACI</name>
<dbReference type="Pfam" id="PF14693">
    <property type="entry name" value="Ribosomal_TL5_C"/>
    <property type="match status" value="1"/>
</dbReference>
<comment type="caution">
    <text evidence="9">The sequence shown here is derived from an EMBL/GenBank/DDBJ whole genome shotgun (WGS) entry which is preliminary data.</text>
</comment>
<comment type="subunit">
    <text evidence="5">Part of the 50S ribosomal subunit; part of the 5S rRNA/L5/L18/L25 subcomplex. Contacts the 5S rRNA. Binds to the 5S rRNA independently of L5 and L18.</text>
</comment>
<accession>A0A0M0KVC1</accession>
<evidence type="ECO:0000256" key="4">
    <source>
        <dbReference type="ARBA" id="ARBA00023274"/>
    </source>
</evidence>
<keyword evidence="1 5" id="KW-0699">rRNA-binding</keyword>
<dbReference type="EMBL" id="LILC01000025">
    <property type="protein sequence ID" value="KOO42343.1"/>
    <property type="molecule type" value="Genomic_DNA"/>
</dbReference>
<protein>
    <recommendedName>
        <fullName evidence="5">Large ribosomal subunit protein bL25</fullName>
    </recommendedName>
    <alternativeName>
        <fullName evidence="5">General stress protein CTC</fullName>
    </alternativeName>
</protein>
<keyword evidence="10" id="KW-1185">Reference proteome</keyword>
<dbReference type="SUPFAM" id="SSF50715">
    <property type="entry name" value="Ribosomal protein L25-like"/>
    <property type="match status" value="1"/>
</dbReference>
<dbReference type="Proteomes" id="UP000037558">
    <property type="component" value="Unassembled WGS sequence"/>
</dbReference>
<dbReference type="InterPro" id="IPR020056">
    <property type="entry name" value="Rbsml_bL25/Gln-tRNA_synth_N"/>
</dbReference>
<dbReference type="Pfam" id="PF01386">
    <property type="entry name" value="Ribosomal_L25p"/>
    <property type="match status" value="1"/>
</dbReference>
<evidence type="ECO:0000313" key="10">
    <source>
        <dbReference type="Proteomes" id="UP000037558"/>
    </source>
</evidence>
<keyword evidence="3 5" id="KW-0689">Ribosomal protein</keyword>
<evidence type="ECO:0000313" key="9">
    <source>
        <dbReference type="EMBL" id="KOO42343.1"/>
    </source>
</evidence>
<sequence length="210" mass="23223">MSTLVKANERNDFKNSARRKIREGGNFPAVVYGNKVEPKAIYLDSAEFIKTIRETGRNGVLNLQVGKEKFSVMLHDVQVDSLKNDIVHADFRVVDMSTEVDADVNIVLVGEAKGVKEGGVLQQSLHQVSVTALPNDIPSEIEVDVTDLEVNDTITLADLKANKKYTLNQDDSEAIASVLPPQQEEVTDSGEEQEESDQEPEAIKEKNDEE</sequence>